<dbReference type="OrthoDB" id="28829at2759"/>
<reference evidence="2" key="1">
    <citation type="submission" date="2019-04" db="EMBL/GenBank/DDBJ databases">
        <title>Genome assembly of Zosterops borbonicus 15179.</title>
        <authorList>
            <person name="Leroy T."/>
            <person name="Anselmetti Y."/>
            <person name="Tilak M.-K."/>
            <person name="Nabholz B."/>
        </authorList>
    </citation>
    <scope>NUCLEOTIDE SEQUENCE</scope>
    <source>
        <strain evidence="2">HGM_15179</strain>
        <tissue evidence="2">Muscle</tissue>
    </source>
</reference>
<dbReference type="AlphaFoldDB" id="A0A8K1D862"/>
<proteinExistence type="predicted"/>
<dbReference type="GO" id="GO:0072659">
    <property type="term" value="P:protein localization to plasma membrane"/>
    <property type="evidence" value="ECO:0007669"/>
    <property type="project" value="TreeGrafter"/>
</dbReference>
<feature type="compositionally biased region" description="Acidic residues" evidence="1">
    <location>
        <begin position="52"/>
        <end position="71"/>
    </location>
</feature>
<dbReference type="GO" id="GO:0044325">
    <property type="term" value="F:transmembrane transporter binding"/>
    <property type="evidence" value="ECO:0007669"/>
    <property type="project" value="TreeGrafter"/>
</dbReference>
<dbReference type="InterPro" id="IPR019381">
    <property type="entry name" value="PACS1/2_C"/>
</dbReference>
<name>A0A8K1D862_9PASS</name>
<sequence length="154" mass="16375">VLQLPSEAGQALVLHRALTEPLPVAEVGVVALSSQPVEPEGKAKGQDRSPDLEQDSEEDEESFSSEPEGSDDALPGQDLFDEEEELPKGKKARRKGPGGARGGFGLDHVSPARIRAVAEDLDELYDSLEIFNPSDSGADLDDTDSVLSTPKPTL</sequence>
<feature type="compositionally biased region" description="Basic and acidic residues" evidence="1">
    <location>
        <begin position="39"/>
        <end position="51"/>
    </location>
</feature>
<evidence type="ECO:0000256" key="1">
    <source>
        <dbReference type="SAM" id="MobiDB-lite"/>
    </source>
</evidence>
<feature type="region of interest" description="Disordered" evidence="1">
    <location>
        <begin position="130"/>
        <end position="154"/>
    </location>
</feature>
<accession>A0A8K1D862</accession>
<dbReference type="Proteomes" id="UP000796761">
    <property type="component" value="Unassembled WGS sequence"/>
</dbReference>
<protein>
    <submittedName>
        <fullName evidence="2">Uncharacterized protein</fullName>
    </submittedName>
</protein>
<evidence type="ECO:0000313" key="2">
    <source>
        <dbReference type="EMBL" id="TRZ06103.1"/>
    </source>
</evidence>
<keyword evidence="3" id="KW-1185">Reference proteome</keyword>
<comment type="caution">
    <text evidence="2">The sequence shown here is derived from an EMBL/GenBank/DDBJ whole genome shotgun (WGS) entry which is preliminary data.</text>
</comment>
<evidence type="ECO:0000313" key="3">
    <source>
        <dbReference type="Proteomes" id="UP000796761"/>
    </source>
</evidence>
<dbReference type="EMBL" id="SWJQ01002920">
    <property type="protein sequence ID" value="TRZ06103.1"/>
    <property type="molecule type" value="Genomic_DNA"/>
</dbReference>
<feature type="region of interest" description="Disordered" evidence="1">
    <location>
        <begin position="33"/>
        <end position="110"/>
    </location>
</feature>
<feature type="non-terminal residue" evidence="2">
    <location>
        <position position="154"/>
    </location>
</feature>
<gene>
    <name evidence="2" type="ORF">HGM15179_021004</name>
</gene>
<feature type="non-terminal residue" evidence="2">
    <location>
        <position position="1"/>
    </location>
</feature>
<dbReference type="PANTHER" id="PTHR13280">
    <property type="entry name" value="PHOSPHOFURIN ACIDIC CLUSTER SORTING PROTEIN"/>
    <property type="match status" value="1"/>
</dbReference>
<organism evidence="2 3">
    <name type="scientific">Zosterops borbonicus</name>
    <dbReference type="NCBI Taxonomy" id="364589"/>
    <lineage>
        <taxon>Eukaryota</taxon>
        <taxon>Metazoa</taxon>
        <taxon>Chordata</taxon>
        <taxon>Craniata</taxon>
        <taxon>Vertebrata</taxon>
        <taxon>Euteleostomi</taxon>
        <taxon>Archelosauria</taxon>
        <taxon>Archosauria</taxon>
        <taxon>Dinosauria</taxon>
        <taxon>Saurischia</taxon>
        <taxon>Theropoda</taxon>
        <taxon>Coelurosauria</taxon>
        <taxon>Aves</taxon>
        <taxon>Neognathae</taxon>
        <taxon>Neoaves</taxon>
        <taxon>Telluraves</taxon>
        <taxon>Australaves</taxon>
        <taxon>Passeriformes</taxon>
        <taxon>Sylvioidea</taxon>
        <taxon>Zosteropidae</taxon>
        <taxon>Zosterops</taxon>
    </lineage>
</organism>
<feature type="compositionally biased region" description="Polar residues" evidence="1">
    <location>
        <begin position="145"/>
        <end position="154"/>
    </location>
</feature>
<dbReference type="PANTHER" id="PTHR13280:SF17">
    <property type="entry name" value="KRUEPPEL TARGET AT 95D, ISOFORM A"/>
    <property type="match status" value="1"/>
</dbReference>